<evidence type="ECO:0000313" key="3">
    <source>
        <dbReference type="EMBL" id="CCC82666.1"/>
    </source>
</evidence>
<dbReference type="OrthoDB" id="28434at2157"/>
<dbReference type="Gene3D" id="3.90.550.10">
    <property type="entry name" value="Spore Coat Polysaccharide Biosynthesis Protein SpsA, Chain A"/>
    <property type="match status" value="1"/>
</dbReference>
<evidence type="ECO:0000256" key="1">
    <source>
        <dbReference type="ARBA" id="ARBA00022679"/>
    </source>
</evidence>
<dbReference type="InterPro" id="IPR025877">
    <property type="entry name" value="MobA-like_NTP_Trfase"/>
</dbReference>
<dbReference type="RefSeq" id="WP_014127919.1">
    <property type="nucleotide sequence ID" value="NC_016070.1"/>
</dbReference>
<accession>G4RM71</accession>
<keyword evidence="4" id="KW-1185">Reference proteome</keyword>
<dbReference type="PaxDb" id="768679-TTX_2053"/>
<organism evidence="3 4">
    <name type="scientific">Thermoproteus tenax (strain ATCC 35583 / DSM 2078 / JCM 9277 / NBRC 100435 / Kra 1)</name>
    <dbReference type="NCBI Taxonomy" id="768679"/>
    <lineage>
        <taxon>Archaea</taxon>
        <taxon>Thermoproteota</taxon>
        <taxon>Thermoprotei</taxon>
        <taxon>Thermoproteales</taxon>
        <taxon>Thermoproteaceae</taxon>
        <taxon>Thermoproteus</taxon>
    </lineage>
</organism>
<proteinExistence type="predicted"/>
<dbReference type="Pfam" id="PF12804">
    <property type="entry name" value="NTP_transf_3"/>
    <property type="match status" value="1"/>
</dbReference>
<name>G4RM71_THETK</name>
<dbReference type="SUPFAM" id="SSF53448">
    <property type="entry name" value="Nucleotide-diphospho-sugar transferases"/>
    <property type="match status" value="1"/>
</dbReference>
<reference evidence="3 4" key="1">
    <citation type="journal article" date="2011" name="PLoS ONE">
        <title>The complete genome sequence of Thermoproteus tenax: a physiologically versatile member of the Crenarchaeota.</title>
        <authorList>
            <person name="Siebers B."/>
            <person name="Zaparty M."/>
            <person name="Raddatz G."/>
            <person name="Tjaden B."/>
            <person name="Albers S.V."/>
            <person name="Bell S.D."/>
            <person name="Blombach F."/>
            <person name="Kletzin A."/>
            <person name="Kyrpides N."/>
            <person name="Lanz C."/>
            <person name="Plagens A."/>
            <person name="Rampp M."/>
            <person name="Rosinus A."/>
            <person name="von Jan M."/>
            <person name="Makarova K.S."/>
            <person name="Klenk H.P."/>
            <person name="Schuster S.C."/>
            <person name="Hensel R."/>
        </authorList>
    </citation>
    <scope>NUCLEOTIDE SEQUENCE [LARGE SCALE GENOMIC DNA]</scope>
    <source>
        <strain evidence="4">ATCC 35583 / DSM 2078 / JCM 9277 / NBRC 100435 / Kra 1</strain>
    </source>
</reference>
<protein>
    <submittedName>
        <fullName evidence="3">Molybdopterin-guanine dinucleotide biosynthesis protein A</fullName>
    </submittedName>
</protein>
<evidence type="ECO:0000259" key="2">
    <source>
        <dbReference type="Pfam" id="PF12804"/>
    </source>
</evidence>
<gene>
    <name evidence="3" type="primary">mobA</name>
    <name evidence="3" type="ordered locus">TTX_2053</name>
</gene>
<dbReference type="PATRIC" id="fig|768679.9.peg.2078"/>
<dbReference type="EMBL" id="FN869859">
    <property type="protein sequence ID" value="CCC82666.1"/>
    <property type="molecule type" value="Genomic_DNA"/>
</dbReference>
<keyword evidence="1" id="KW-0808">Transferase</keyword>
<dbReference type="HOGENOM" id="CLU_1044361_0_0_2"/>
<dbReference type="STRING" id="768679.TTX_2053"/>
<dbReference type="GeneID" id="11262942"/>
<dbReference type="eggNOG" id="arCOG01872">
    <property type="taxonomic scope" value="Archaea"/>
</dbReference>
<dbReference type="PANTHER" id="PTHR19136:SF81">
    <property type="entry name" value="MOLYBDENUM COFACTOR GUANYLYLTRANSFERASE"/>
    <property type="match status" value="1"/>
</dbReference>
<evidence type="ECO:0000313" key="4">
    <source>
        <dbReference type="Proteomes" id="UP000002654"/>
    </source>
</evidence>
<dbReference type="AlphaFoldDB" id="G4RM71"/>
<dbReference type="PANTHER" id="PTHR19136">
    <property type="entry name" value="MOLYBDENUM COFACTOR GUANYLYLTRANSFERASE"/>
    <property type="match status" value="1"/>
</dbReference>
<dbReference type="Proteomes" id="UP000002654">
    <property type="component" value="Chromosome"/>
</dbReference>
<dbReference type="InterPro" id="IPR029044">
    <property type="entry name" value="Nucleotide-diphossugar_trans"/>
</dbReference>
<dbReference type="KEGG" id="ttn:TTX_2053"/>
<dbReference type="GO" id="GO:0016779">
    <property type="term" value="F:nucleotidyltransferase activity"/>
    <property type="evidence" value="ECO:0007669"/>
    <property type="project" value="TreeGrafter"/>
</dbReference>
<sequence>MAVLVILAGGLSRRFQRPGEPWVNKCLYPVEGRPMIYRVADAARDLVSRVYVAPGRNKIEGFPSIDDDPEFSGPVAAVASAVAGLSDTLLFAPCDVPFISREVFAALLEQRGTAVFVAPNGLVESHIFKAEPADLKKVLPFLRQRGGRLDDIFRLSSSVTYLSVVEHSIPPRALKNINFREDLSTDEESYAEVFTRDLRIEWEPPLLKYIKGGSREVLWEELRVYLENGLFSMAAHVIDDLAVDNKRLKLISEGIKRAVGLKKASL</sequence>
<feature type="domain" description="MobA-like NTP transferase" evidence="2">
    <location>
        <begin position="5"/>
        <end position="140"/>
    </location>
</feature>